<dbReference type="InterPro" id="IPR003805">
    <property type="entry name" value="CobS"/>
</dbReference>
<evidence type="ECO:0000256" key="11">
    <source>
        <dbReference type="ARBA" id="ARBA00022842"/>
    </source>
</evidence>
<evidence type="ECO:0000256" key="17">
    <source>
        <dbReference type="ARBA" id="ARBA00048623"/>
    </source>
</evidence>
<dbReference type="HAMAP" id="MF_00719">
    <property type="entry name" value="CobS"/>
    <property type="match status" value="1"/>
</dbReference>
<evidence type="ECO:0000313" key="20">
    <source>
        <dbReference type="EMBL" id="MCG4744802.1"/>
    </source>
</evidence>
<comment type="similarity">
    <text evidence="4 19">Belongs to the CobS family.</text>
</comment>
<feature type="transmembrane region" description="Helical" evidence="19">
    <location>
        <begin position="215"/>
        <end position="236"/>
    </location>
</feature>
<keyword evidence="22" id="KW-1185">Reference proteome</keyword>
<proteinExistence type="inferred from homology"/>
<feature type="transmembrane region" description="Helical" evidence="19">
    <location>
        <begin position="32"/>
        <end position="53"/>
    </location>
</feature>
<evidence type="ECO:0000256" key="8">
    <source>
        <dbReference type="ARBA" id="ARBA00022573"/>
    </source>
</evidence>
<keyword evidence="8 19" id="KW-0169">Cobalamin biosynthesis</keyword>
<comment type="subcellular location">
    <subcellularLocation>
        <location evidence="2 19">Cell membrane</location>
        <topology evidence="2 19">Multi-pass membrane protein</topology>
    </subcellularLocation>
</comment>
<dbReference type="Pfam" id="PF02654">
    <property type="entry name" value="CobS"/>
    <property type="match status" value="1"/>
</dbReference>
<evidence type="ECO:0000256" key="2">
    <source>
        <dbReference type="ARBA" id="ARBA00004651"/>
    </source>
</evidence>
<dbReference type="AlphaFoldDB" id="A0AAW5BLW8"/>
<organism evidence="20 23">
    <name type="scientific">Enterocloster aldenensis</name>
    <dbReference type="NCBI Taxonomy" id="358742"/>
    <lineage>
        <taxon>Bacteria</taxon>
        <taxon>Bacillati</taxon>
        <taxon>Bacillota</taxon>
        <taxon>Clostridia</taxon>
        <taxon>Lachnospirales</taxon>
        <taxon>Lachnospiraceae</taxon>
        <taxon>Enterocloster</taxon>
    </lineage>
</organism>
<feature type="transmembrane region" description="Helical" evidence="19">
    <location>
        <begin position="59"/>
        <end position="80"/>
    </location>
</feature>
<evidence type="ECO:0000256" key="16">
    <source>
        <dbReference type="ARBA" id="ARBA00032853"/>
    </source>
</evidence>
<dbReference type="GO" id="GO:0009236">
    <property type="term" value="P:cobalamin biosynthetic process"/>
    <property type="evidence" value="ECO:0007669"/>
    <property type="project" value="UniProtKB-UniRule"/>
</dbReference>
<keyword evidence="13 19" id="KW-0472">Membrane</keyword>
<feature type="transmembrane region" description="Helical" evidence="19">
    <location>
        <begin position="192"/>
        <end position="209"/>
    </location>
</feature>
<gene>
    <name evidence="19" type="primary">cobS</name>
    <name evidence="21" type="ORF">G5B36_14320</name>
    <name evidence="20" type="ORF">L0N08_05205</name>
</gene>
<evidence type="ECO:0000256" key="9">
    <source>
        <dbReference type="ARBA" id="ARBA00022679"/>
    </source>
</evidence>
<evidence type="ECO:0000256" key="13">
    <source>
        <dbReference type="ARBA" id="ARBA00023136"/>
    </source>
</evidence>
<keyword evidence="9 19" id="KW-0808">Transferase</keyword>
<feature type="transmembrane region" description="Helical" evidence="19">
    <location>
        <begin position="110"/>
        <end position="128"/>
    </location>
</feature>
<evidence type="ECO:0000256" key="19">
    <source>
        <dbReference type="HAMAP-Rule" id="MF_00719"/>
    </source>
</evidence>
<reference evidence="21" key="2">
    <citation type="submission" date="2020-02" db="EMBL/GenBank/DDBJ databases">
        <authorList>
            <person name="Littmann E."/>
            <person name="Sorbara M."/>
        </authorList>
    </citation>
    <scope>NUCLEOTIDE SEQUENCE</scope>
    <source>
        <strain evidence="21">MSK.1.17</strain>
    </source>
</reference>
<feature type="transmembrane region" description="Helical" evidence="19">
    <location>
        <begin position="248"/>
        <end position="271"/>
    </location>
</feature>
<dbReference type="Proteomes" id="UP000669239">
    <property type="component" value="Unassembled WGS sequence"/>
</dbReference>
<evidence type="ECO:0000256" key="1">
    <source>
        <dbReference type="ARBA" id="ARBA00001946"/>
    </source>
</evidence>
<name>A0AAW5BLW8_9FIRM</name>
<keyword evidence="12 19" id="KW-1133">Transmembrane helix</keyword>
<evidence type="ECO:0000313" key="21">
    <source>
        <dbReference type="EMBL" id="NSJ49866.1"/>
    </source>
</evidence>
<comment type="pathway">
    <text evidence="3 19">Cofactor biosynthesis; adenosylcobalamin biosynthesis; adenosylcobalamin from cob(II)yrinate a,c-diamide: step 7/7.</text>
</comment>
<keyword evidence="7 19" id="KW-1003">Cell membrane</keyword>
<accession>A0AAW5BLW8</accession>
<evidence type="ECO:0000256" key="14">
    <source>
        <dbReference type="ARBA" id="ARBA00025228"/>
    </source>
</evidence>
<dbReference type="EMBL" id="JAKNGE010000005">
    <property type="protein sequence ID" value="MCG4744802.1"/>
    <property type="molecule type" value="Genomic_DNA"/>
</dbReference>
<dbReference type="EMBL" id="JAAITT010000019">
    <property type="protein sequence ID" value="NSJ49866.1"/>
    <property type="molecule type" value="Genomic_DNA"/>
</dbReference>
<evidence type="ECO:0000256" key="18">
    <source>
        <dbReference type="ARBA" id="ARBA00049504"/>
    </source>
</evidence>
<comment type="catalytic activity">
    <reaction evidence="17 19">
        <text>alpha-ribazole + adenosylcob(III)inamide-GDP = adenosylcob(III)alamin + GMP + H(+)</text>
        <dbReference type="Rhea" id="RHEA:16049"/>
        <dbReference type="ChEBI" id="CHEBI:10329"/>
        <dbReference type="ChEBI" id="CHEBI:15378"/>
        <dbReference type="ChEBI" id="CHEBI:18408"/>
        <dbReference type="ChEBI" id="CHEBI:58115"/>
        <dbReference type="ChEBI" id="CHEBI:60487"/>
        <dbReference type="EC" id="2.7.8.26"/>
    </reaction>
</comment>
<dbReference type="EC" id="2.7.8.26" evidence="5 19"/>
<dbReference type="Proteomes" id="UP001299608">
    <property type="component" value="Unassembled WGS sequence"/>
</dbReference>
<evidence type="ECO:0000313" key="23">
    <source>
        <dbReference type="Proteomes" id="UP001299608"/>
    </source>
</evidence>
<evidence type="ECO:0000313" key="22">
    <source>
        <dbReference type="Proteomes" id="UP000669239"/>
    </source>
</evidence>
<evidence type="ECO:0000256" key="7">
    <source>
        <dbReference type="ARBA" id="ARBA00022475"/>
    </source>
</evidence>
<evidence type="ECO:0000256" key="10">
    <source>
        <dbReference type="ARBA" id="ARBA00022692"/>
    </source>
</evidence>
<feature type="transmembrane region" description="Helical" evidence="19">
    <location>
        <begin position="148"/>
        <end position="171"/>
    </location>
</feature>
<keyword evidence="11 19" id="KW-0460">Magnesium</keyword>
<keyword evidence="10 19" id="KW-0812">Transmembrane</keyword>
<evidence type="ECO:0000256" key="5">
    <source>
        <dbReference type="ARBA" id="ARBA00013200"/>
    </source>
</evidence>
<evidence type="ECO:0000256" key="15">
    <source>
        <dbReference type="ARBA" id="ARBA00032605"/>
    </source>
</evidence>
<dbReference type="GO" id="GO:0051073">
    <property type="term" value="F:adenosylcobinamide-GDP ribazoletransferase activity"/>
    <property type="evidence" value="ECO:0007669"/>
    <property type="project" value="UniProtKB-UniRule"/>
</dbReference>
<dbReference type="RefSeq" id="WP_165641151.1">
    <property type="nucleotide sequence ID" value="NZ_JAAITT010000019.1"/>
</dbReference>
<protein>
    <recommendedName>
        <fullName evidence="6 19">Adenosylcobinamide-GDP ribazoletransferase</fullName>
        <ecNumber evidence="5 19">2.7.8.26</ecNumber>
    </recommendedName>
    <alternativeName>
        <fullName evidence="16 19">Cobalamin synthase</fullName>
    </alternativeName>
    <alternativeName>
        <fullName evidence="15 19">Cobalamin-5'-phosphate synthase</fullName>
    </alternativeName>
</protein>
<comment type="caution">
    <text evidence="20">The sequence shown here is derived from an EMBL/GenBank/DDBJ whole genome shotgun (WGS) entry which is preliminary data.</text>
</comment>
<evidence type="ECO:0000256" key="12">
    <source>
        <dbReference type="ARBA" id="ARBA00022989"/>
    </source>
</evidence>
<reference evidence="20" key="3">
    <citation type="submission" date="2022-01" db="EMBL/GenBank/DDBJ databases">
        <title>Collection of gut derived symbiotic bacterial strains cultured from healthy donors.</title>
        <authorList>
            <person name="Lin H."/>
            <person name="Kohout C."/>
            <person name="Waligurski E."/>
            <person name="Pamer E.G."/>
        </authorList>
    </citation>
    <scope>NUCLEOTIDE SEQUENCE</scope>
    <source>
        <strain evidence="20">DFI.6.55</strain>
    </source>
</reference>
<dbReference type="PANTHER" id="PTHR34148">
    <property type="entry name" value="ADENOSYLCOBINAMIDE-GDP RIBAZOLETRANSFERASE"/>
    <property type="match status" value="1"/>
</dbReference>
<dbReference type="GO" id="GO:0008818">
    <property type="term" value="F:cobalamin 5'-phosphate synthase activity"/>
    <property type="evidence" value="ECO:0007669"/>
    <property type="project" value="UniProtKB-UniRule"/>
</dbReference>
<comment type="catalytic activity">
    <reaction evidence="18 19">
        <text>alpha-ribazole 5'-phosphate + adenosylcob(III)inamide-GDP = adenosylcob(III)alamin 5'-phosphate + GMP + H(+)</text>
        <dbReference type="Rhea" id="RHEA:23560"/>
        <dbReference type="ChEBI" id="CHEBI:15378"/>
        <dbReference type="ChEBI" id="CHEBI:57918"/>
        <dbReference type="ChEBI" id="CHEBI:58115"/>
        <dbReference type="ChEBI" id="CHEBI:60487"/>
        <dbReference type="ChEBI" id="CHEBI:60493"/>
        <dbReference type="EC" id="2.7.8.26"/>
    </reaction>
</comment>
<dbReference type="GO" id="GO:0005886">
    <property type="term" value="C:plasma membrane"/>
    <property type="evidence" value="ECO:0007669"/>
    <property type="project" value="UniProtKB-SubCell"/>
</dbReference>
<evidence type="ECO:0000256" key="3">
    <source>
        <dbReference type="ARBA" id="ARBA00004663"/>
    </source>
</evidence>
<evidence type="ECO:0000256" key="6">
    <source>
        <dbReference type="ARBA" id="ARBA00015850"/>
    </source>
</evidence>
<reference evidence="21 22" key="1">
    <citation type="journal article" date="2020" name="Cell Host Microbe">
        <title>Functional and Genomic Variation between Human-Derived Isolates of Lachnospiraceae Reveals Inter- and Intra-Species Diversity.</title>
        <authorList>
            <person name="Sorbara M.T."/>
            <person name="Littmann E.R."/>
            <person name="Fontana E."/>
            <person name="Moody T.U."/>
            <person name="Kohout C.E."/>
            <person name="Gjonbalaj M."/>
            <person name="Eaton V."/>
            <person name="Seok R."/>
            <person name="Leiner I.M."/>
            <person name="Pamer E.G."/>
        </authorList>
    </citation>
    <scope>NUCLEOTIDE SEQUENCE [LARGE SCALE GENOMIC DNA]</scope>
    <source>
        <strain evidence="21 22">MSK.1.17</strain>
    </source>
</reference>
<sequence>MNGIYSCIIAVSMYSKIPMPTVEWTEERMRHVMCFFPFVGMVQGMVLGLWFYLGLDLFGLAPLTVALAAAAVPLLVTGGIHMDGFMDTMDAIHSYGGREKKLEILKDPHLGAFAVISLAVYLLLYLGAANEYVQYLSGCEGDLRFLLYGMPALVFVMERAFSGLSVVLFPSAKKDGLAAGFARTAVKRTDRAVLAVWLALCMAIAFLLGWKMNGLAGACALSLGLGLVHLLVFWWYHRMSSNEFGGITGDLAGCFLQVCELAGLALLAALLKTGGLGGHII</sequence>
<dbReference type="PANTHER" id="PTHR34148:SF1">
    <property type="entry name" value="ADENOSYLCOBINAMIDE-GDP RIBAZOLETRANSFERASE"/>
    <property type="match status" value="1"/>
</dbReference>
<comment type="function">
    <text evidence="14 19">Joins adenosylcobinamide-GDP and alpha-ribazole to generate adenosylcobalamin (Ado-cobalamin). Also synthesizes adenosylcobalamin 5'-phosphate from adenosylcobinamide-GDP and alpha-ribazole 5'-phosphate.</text>
</comment>
<comment type="cofactor">
    <cofactor evidence="1 19">
        <name>Mg(2+)</name>
        <dbReference type="ChEBI" id="CHEBI:18420"/>
    </cofactor>
</comment>
<evidence type="ECO:0000256" key="4">
    <source>
        <dbReference type="ARBA" id="ARBA00010561"/>
    </source>
</evidence>